<comment type="caution">
    <text evidence="1">The sequence shown here is derived from an EMBL/GenBank/DDBJ whole genome shotgun (WGS) entry which is preliminary data.</text>
</comment>
<name>A0A1F7IEW7_9BACT</name>
<dbReference type="EMBL" id="MGAG01000008">
    <property type="protein sequence ID" value="OGK41908.1"/>
    <property type="molecule type" value="Genomic_DNA"/>
</dbReference>
<organism evidence="1 2">
    <name type="scientific">Candidatus Roizmanbacteria bacterium RIFCSPLOWO2_01_FULL_37_12</name>
    <dbReference type="NCBI Taxonomy" id="1802056"/>
    <lineage>
        <taxon>Bacteria</taxon>
        <taxon>Candidatus Roizmaniibacteriota</taxon>
    </lineage>
</organism>
<sequence length="86" mass="9553">MSSLIDLAKKKKYISLMVEDNKLKIPSLGELGTKEYEATGECKWKCGFIHSAKSTRQILADEVLKAVLALHYPTCPNNPNKNSSTI</sequence>
<proteinExistence type="predicted"/>
<evidence type="ECO:0000313" key="2">
    <source>
        <dbReference type="Proteomes" id="UP000177698"/>
    </source>
</evidence>
<dbReference type="STRING" id="1802056.A2954_02560"/>
<accession>A0A1F7IEW7</accession>
<reference evidence="1 2" key="1">
    <citation type="journal article" date="2016" name="Nat. Commun.">
        <title>Thousands of microbial genomes shed light on interconnected biogeochemical processes in an aquifer system.</title>
        <authorList>
            <person name="Anantharaman K."/>
            <person name="Brown C.T."/>
            <person name="Hug L.A."/>
            <person name="Sharon I."/>
            <person name="Castelle C.J."/>
            <person name="Probst A.J."/>
            <person name="Thomas B.C."/>
            <person name="Singh A."/>
            <person name="Wilkins M.J."/>
            <person name="Karaoz U."/>
            <person name="Brodie E.L."/>
            <person name="Williams K.H."/>
            <person name="Hubbard S.S."/>
            <person name="Banfield J.F."/>
        </authorList>
    </citation>
    <scope>NUCLEOTIDE SEQUENCE [LARGE SCALE GENOMIC DNA]</scope>
</reference>
<dbReference type="AlphaFoldDB" id="A0A1F7IEW7"/>
<dbReference type="Proteomes" id="UP000177698">
    <property type="component" value="Unassembled WGS sequence"/>
</dbReference>
<evidence type="ECO:0000313" key="1">
    <source>
        <dbReference type="EMBL" id="OGK41908.1"/>
    </source>
</evidence>
<gene>
    <name evidence="1" type="ORF">A2954_02560</name>
</gene>
<protein>
    <submittedName>
        <fullName evidence="1">Uncharacterized protein</fullName>
    </submittedName>
</protein>